<evidence type="ECO:0000313" key="2">
    <source>
        <dbReference type="EMBL" id="GES04129.1"/>
    </source>
</evidence>
<proteinExistence type="predicted"/>
<dbReference type="EMBL" id="BLAD01000077">
    <property type="protein sequence ID" value="GES04129.1"/>
    <property type="molecule type" value="Genomic_DNA"/>
</dbReference>
<keyword evidence="3" id="KW-1185">Reference proteome</keyword>
<keyword evidence="1" id="KW-0472">Membrane</keyword>
<keyword evidence="1" id="KW-1133">Transmembrane helix</keyword>
<keyword evidence="1" id="KW-0812">Transmembrane</keyword>
<gene>
    <name evidence="2" type="ORF">Acor_61960</name>
</gene>
<reference evidence="2 3" key="1">
    <citation type="submission" date="2019-10" db="EMBL/GenBank/DDBJ databases">
        <title>Whole genome shotgun sequence of Acrocarpospora corrugata NBRC 13972.</title>
        <authorList>
            <person name="Ichikawa N."/>
            <person name="Kimura A."/>
            <person name="Kitahashi Y."/>
            <person name="Komaki H."/>
            <person name="Oguchi A."/>
        </authorList>
    </citation>
    <scope>NUCLEOTIDE SEQUENCE [LARGE SCALE GENOMIC DNA]</scope>
    <source>
        <strain evidence="2 3">NBRC 13972</strain>
    </source>
</reference>
<sequence length="57" mass="6042">MSDPQVDPAGNTQQFKAFAREQETASAQEPPSRLPIWIAVGVALLVVIAVAAYFAIG</sequence>
<organism evidence="2 3">
    <name type="scientific">Acrocarpospora corrugata</name>
    <dbReference type="NCBI Taxonomy" id="35763"/>
    <lineage>
        <taxon>Bacteria</taxon>
        <taxon>Bacillati</taxon>
        <taxon>Actinomycetota</taxon>
        <taxon>Actinomycetes</taxon>
        <taxon>Streptosporangiales</taxon>
        <taxon>Streptosporangiaceae</taxon>
        <taxon>Acrocarpospora</taxon>
    </lineage>
</organism>
<accession>A0A5M3W716</accession>
<evidence type="ECO:0000256" key="1">
    <source>
        <dbReference type="SAM" id="Phobius"/>
    </source>
</evidence>
<comment type="caution">
    <text evidence="2">The sequence shown here is derived from an EMBL/GenBank/DDBJ whole genome shotgun (WGS) entry which is preliminary data.</text>
</comment>
<dbReference type="RefSeq" id="WP_170317146.1">
    <property type="nucleotide sequence ID" value="NZ_BAAABN010000025.1"/>
</dbReference>
<dbReference type="Proteomes" id="UP000334990">
    <property type="component" value="Unassembled WGS sequence"/>
</dbReference>
<dbReference type="AlphaFoldDB" id="A0A5M3W716"/>
<evidence type="ECO:0000313" key="3">
    <source>
        <dbReference type="Proteomes" id="UP000334990"/>
    </source>
</evidence>
<feature type="transmembrane region" description="Helical" evidence="1">
    <location>
        <begin position="36"/>
        <end position="56"/>
    </location>
</feature>
<protein>
    <submittedName>
        <fullName evidence="2">Uncharacterized protein</fullName>
    </submittedName>
</protein>
<name>A0A5M3W716_9ACTN</name>